<dbReference type="EMBL" id="JAGIOF010000001">
    <property type="protein sequence ID" value="MBP2385374.1"/>
    <property type="molecule type" value="Genomic_DNA"/>
</dbReference>
<evidence type="ECO:0000313" key="1">
    <source>
        <dbReference type="EMBL" id="MBP2385374.1"/>
    </source>
</evidence>
<evidence type="ECO:0008006" key="3">
    <source>
        <dbReference type="Google" id="ProtNLM"/>
    </source>
</evidence>
<dbReference type="RefSeq" id="WP_209996190.1">
    <property type="nucleotide sequence ID" value="NZ_BAAAJY010000015.1"/>
</dbReference>
<proteinExistence type="predicted"/>
<name>A0ABS4XCG2_9MICC</name>
<sequence>MNTEQFIDRLARERGGPAPHARPGHPGSRADRVRALLAVEELFVGLATDIAADHGSPTVAALLGMITERAHRRIGFTQILAADAARSTLAHELPARTLNHLRGIISDPAGFLSGAEALPEDPYTVPSGRPQHKDTPEFLQKVLGINLFEARDRIQAADALLPHTDVNGIPEPARYPGIAGALGKAATITEREQMEALPDGSAFIDSADDIGTVHLGKVWYPETAPITLERAAGRFLPARVLHRGSA</sequence>
<organism evidence="1 2">
    <name type="scientific">Paeniglutamicibacter kerguelensis</name>
    <dbReference type="NCBI Taxonomy" id="254788"/>
    <lineage>
        <taxon>Bacteria</taxon>
        <taxon>Bacillati</taxon>
        <taxon>Actinomycetota</taxon>
        <taxon>Actinomycetes</taxon>
        <taxon>Micrococcales</taxon>
        <taxon>Micrococcaceae</taxon>
        <taxon>Paeniglutamicibacter</taxon>
    </lineage>
</organism>
<dbReference type="Proteomes" id="UP001296993">
    <property type="component" value="Unassembled WGS sequence"/>
</dbReference>
<reference evidence="1 2" key="1">
    <citation type="submission" date="2021-03" db="EMBL/GenBank/DDBJ databases">
        <title>Sequencing the genomes of 1000 actinobacteria strains.</title>
        <authorList>
            <person name="Klenk H.-P."/>
        </authorList>
    </citation>
    <scope>NUCLEOTIDE SEQUENCE [LARGE SCALE GENOMIC DNA]</scope>
    <source>
        <strain evidence="1 2">DSM 15797</strain>
    </source>
</reference>
<protein>
    <recommendedName>
        <fullName evidence="3">DUF222 domain-containing protein</fullName>
    </recommendedName>
</protein>
<gene>
    <name evidence="1" type="ORF">JOF47_000885</name>
</gene>
<comment type="caution">
    <text evidence="1">The sequence shown here is derived from an EMBL/GenBank/DDBJ whole genome shotgun (WGS) entry which is preliminary data.</text>
</comment>
<evidence type="ECO:0000313" key="2">
    <source>
        <dbReference type="Proteomes" id="UP001296993"/>
    </source>
</evidence>
<accession>A0ABS4XCG2</accession>
<keyword evidence="2" id="KW-1185">Reference proteome</keyword>